<sequence length="784" mass="88331">MLFITSDLEVTFSESHRSSIPSALVSRESTKRREEKWLIQVVARCGIQTTQARCVTFREEEISQTHNLMTDVSVSVTENIHLQLLSPSQRRTGAPRESFRELPSSVPLYGTHAWSPVKQGVRSLQETPRQGYSQDRKFIDQGATVRRRYAPYQREDSRSQTSSQHSARASTEEENRNVQPDKPQQEADIREAPGQNPAPRSSRSSTTEAQTNPSGSGQPDGVSGNGMPLDEEPNLATTAPYANIALPANFLDNAQQPLSDLPNPENLAYTNTFGLFNSLQSPMFFNNSSGNSGNLNSTTTSNYAYTMPDARNVNAFGDLYSELMINSEREIAFLKRHYVEFISPWLDLHDSEKFFMLNIPRRSLHVPFIQYATLAIAAKHLARINGVRPGPNTALNTTTTETYPNADQVDWLFKATNYYYQALFHLKQLVFGQADFQQLDATTPPIQILCQDLKIDYTSEETRRGILPPNFISYMDDILPGVVILTGFDIIDKPGTEWESKGSTMSHGLQVSFWNFAYLDCFASYANRRRTCMDAYNFDLFRAAGLAIDDGGNFFSTAPQSSPRRDDIFLRGITFIVLKLMNFIAEFKEIQQSSTSMSSPVPDFLSNIPVPQSSGLAVTWYQLVQEVSNWHDSLPDTFEPYIRLENPHDLVSPTSPSTSPPFPEIVFSCATHAATVALYDFARIILLLNRPHNSQSVARDRLVEYREITKEVDIRAREIAGIAMGRTASAVQIHLVQPLYVVGLCDDRPEARQKIVELLRVIRAESGWETEYKIAQLHELWKKS</sequence>
<protein>
    <submittedName>
        <fullName evidence="3">Uncharacterized protein</fullName>
    </submittedName>
</protein>
<dbReference type="GO" id="GO:0045944">
    <property type="term" value="P:positive regulation of transcription by RNA polymerase II"/>
    <property type="evidence" value="ECO:0007669"/>
    <property type="project" value="TreeGrafter"/>
</dbReference>
<dbReference type="PANTHER" id="PTHR37534">
    <property type="entry name" value="TRANSCRIPTIONAL ACTIVATOR PROTEIN UGA3"/>
    <property type="match status" value="1"/>
</dbReference>
<dbReference type="GO" id="GO:0003700">
    <property type="term" value="F:DNA-binding transcription factor activity"/>
    <property type="evidence" value="ECO:0007669"/>
    <property type="project" value="TreeGrafter"/>
</dbReference>
<keyword evidence="1" id="KW-0539">Nucleus</keyword>
<feature type="compositionally biased region" description="Polar residues" evidence="2">
    <location>
        <begin position="124"/>
        <end position="133"/>
    </location>
</feature>
<dbReference type="GO" id="GO:0000976">
    <property type="term" value="F:transcription cis-regulatory region binding"/>
    <property type="evidence" value="ECO:0007669"/>
    <property type="project" value="TreeGrafter"/>
</dbReference>
<reference key="1">
    <citation type="journal article" date="2014" name="PLoS Genet.">
        <title>Signature Gene Expression Reveals Novel Clues to the Molecular Mechanisms of Dimorphic Transition in Penicillium marneffei.</title>
        <authorList>
            <person name="Yang E."/>
            <person name="Wang G."/>
            <person name="Cai J."/>
            <person name="Woo P.C."/>
            <person name="Lau S.K."/>
            <person name="Yuen K.-Y."/>
            <person name="Chow W.-N."/>
            <person name="Lin X."/>
        </authorList>
    </citation>
    <scope>NUCLEOTIDE SEQUENCE [LARGE SCALE GENOMIC DNA]</scope>
    <source>
        <strain>PM1</strain>
    </source>
</reference>
<accession>A0A093VBR9</accession>
<feature type="compositionally biased region" description="Polar residues" evidence="2">
    <location>
        <begin position="198"/>
        <end position="217"/>
    </location>
</feature>
<evidence type="ECO:0000256" key="1">
    <source>
        <dbReference type="ARBA" id="ARBA00023242"/>
    </source>
</evidence>
<evidence type="ECO:0000256" key="2">
    <source>
        <dbReference type="SAM" id="MobiDB-lite"/>
    </source>
</evidence>
<feature type="compositionally biased region" description="Polar residues" evidence="2">
    <location>
        <begin position="159"/>
        <end position="169"/>
    </location>
</feature>
<gene>
    <name evidence="3" type="ORF">GQ26_0300730</name>
</gene>
<comment type="caution">
    <text evidence="3">The sequence shown here is derived from an EMBL/GenBank/DDBJ whole genome shotgun (WGS) entry which is preliminary data.</text>
</comment>
<dbReference type="PANTHER" id="PTHR37534:SF18">
    <property type="entry name" value="ZN(II)2CYS6 TRANSCRIPTION FACTOR (EUROFUNG)"/>
    <property type="match status" value="1"/>
</dbReference>
<evidence type="ECO:0000313" key="3">
    <source>
        <dbReference type="EMBL" id="KFX44161.1"/>
    </source>
</evidence>
<reference evidence="3" key="2">
    <citation type="journal article" date="2014" name="PLoS Genet.">
        <title>Signature gene expression reveals novel clues to the molecular mechanisms of dimorphic transition in Penicillium marneffei.</title>
        <authorList>
            <person name="Yang E."/>
            <person name="Wang G."/>
            <person name="Cai J."/>
            <person name="Woo P.C."/>
            <person name="Lau S.K."/>
            <person name="Yuen K.-Y."/>
            <person name="Chow W.-N."/>
            <person name="Lin X."/>
        </authorList>
    </citation>
    <scope>NUCLEOTIDE SEQUENCE</scope>
    <source>
        <strain evidence="3">PM1</strain>
    </source>
</reference>
<dbReference type="GO" id="GO:0005634">
    <property type="term" value="C:nucleus"/>
    <property type="evidence" value="ECO:0007669"/>
    <property type="project" value="TreeGrafter"/>
</dbReference>
<feature type="region of interest" description="Disordered" evidence="2">
    <location>
        <begin position="124"/>
        <end position="234"/>
    </location>
</feature>
<organism evidence="3">
    <name type="scientific">Talaromyces marneffei PM1</name>
    <dbReference type="NCBI Taxonomy" id="1077442"/>
    <lineage>
        <taxon>Eukaryota</taxon>
        <taxon>Fungi</taxon>
        <taxon>Dikarya</taxon>
        <taxon>Ascomycota</taxon>
        <taxon>Pezizomycotina</taxon>
        <taxon>Eurotiomycetes</taxon>
        <taxon>Eurotiomycetidae</taxon>
        <taxon>Eurotiales</taxon>
        <taxon>Trichocomaceae</taxon>
        <taxon>Talaromyces</taxon>
        <taxon>Talaromyces sect. Talaromyces</taxon>
    </lineage>
</organism>
<dbReference type="EMBL" id="JPOX01000030">
    <property type="protein sequence ID" value="KFX44161.1"/>
    <property type="molecule type" value="Genomic_DNA"/>
</dbReference>
<name>A0A093VBR9_TALMA</name>
<proteinExistence type="predicted"/>
<dbReference type="AlphaFoldDB" id="A0A093VBR9"/>